<feature type="domain" description="Integrase catalytic" evidence="1">
    <location>
        <begin position="1"/>
        <end position="95"/>
    </location>
</feature>
<dbReference type="InterPro" id="IPR036397">
    <property type="entry name" value="RNaseH_sf"/>
</dbReference>
<sequence length="95" mass="10936">NFLRALAAAVPYKIHTVLTDNGTHFTEPTGDGWTPKDIKQMLASKQPFLCHAFEFACAELDIEHRLTKPRHPWTSGQVERMNRTIKDATVKRYLR</sequence>
<feature type="non-terminal residue" evidence="2">
    <location>
        <position position="1"/>
    </location>
</feature>
<evidence type="ECO:0000313" key="3">
    <source>
        <dbReference type="Proteomes" id="UP000606490"/>
    </source>
</evidence>
<dbReference type="InterPro" id="IPR001584">
    <property type="entry name" value="Integrase_cat-core"/>
</dbReference>
<evidence type="ECO:0000259" key="1">
    <source>
        <dbReference type="PROSITE" id="PS50994"/>
    </source>
</evidence>
<dbReference type="InterPro" id="IPR012337">
    <property type="entry name" value="RNaseH-like_sf"/>
</dbReference>
<accession>A0ABS1VGP3</accession>
<keyword evidence="3" id="KW-1185">Reference proteome</keyword>
<dbReference type="Gene3D" id="3.30.420.10">
    <property type="entry name" value="Ribonuclease H-like superfamily/Ribonuclease H"/>
    <property type="match status" value="1"/>
</dbReference>
<proteinExistence type="predicted"/>
<dbReference type="EMBL" id="JAEUXJ010000061">
    <property type="protein sequence ID" value="MBL6459593.1"/>
    <property type="molecule type" value="Genomic_DNA"/>
</dbReference>
<dbReference type="PROSITE" id="PS50994">
    <property type="entry name" value="INTEGRASE"/>
    <property type="match status" value="1"/>
</dbReference>
<evidence type="ECO:0000313" key="2">
    <source>
        <dbReference type="EMBL" id="MBL6459593.1"/>
    </source>
</evidence>
<reference evidence="2 3" key="1">
    <citation type="submission" date="2021-01" db="EMBL/GenBank/DDBJ databases">
        <title>Belnapia mucosa sp. nov. and Belnapia arida sp. nov., isolated from the Tabernas Desert (Almeria, Spain).</title>
        <authorList>
            <person name="Molina-Menor E."/>
            <person name="Vidal-Verdu A."/>
            <person name="Calonge A."/>
            <person name="Satari L."/>
            <person name="Pereto Magraner J."/>
            <person name="Porcar Miralles M."/>
        </authorList>
    </citation>
    <scope>NUCLEOTIDE SEQUENCE [LARGE SCALE GENOMIC DNA]</scope>
    <source>
        <strain evidence="2 3">T6</strain>
    </source>
</reference>
<dbReference type="Proteomes" id="UP000606490">
    <property type="component" value="Unassembled WGS sequence"/>
</dbReference>
<protein>
    <submittedName>
        <fullName evidence="2">DDE-type integrase/transposase/recombinase</fullName>
    </submittedName>
</protein>
<gene>
    <name evidence="2" type="ORF">JMJ55_30290</name>
</gene>
<dbReference type="SUPFAM" id="SSF53098">
    <property type="entry name" value="Ribonuclease H-like"/>
    <property type="match status" value="1"/>
</dbReference>
<comment type="caution">
    <text evidence="2">The sequence shown here is derived from an EMBL/GenBank/DDBJ whole genome shotgun (WGS) entry which is preliminary data.</text>
</comment>
<name>A0ABS1VGP3_9PROT</name>
<organism evidence="2 3">
    <name type="scientific">Belnapia mucosa</name>
    <dbReference type="NCBI Taxonomy" id="2804532"/>
    <lineage>
        <taxon>Bacteria</taxon>
        <taxon>Pseudomonadati</taxon>
        <taxon>Pseudomonadota</taxon>
        <taxon>Alphaproteobacteria</taxon>
        <taxon>Acetobacterales</taxon>
        <taxon>Roseomonadaceae</taxon>
        <taxon>Belnapia</taxon>
    </lineage>
</organism>